<keyword evidence="2" id="KW-0677">Repeat</keyword>
<dbReference type="PANTHER" id="PTHR10680">
    <property type="entry name" value="PEPTIDYL-GLYCINE ALPHA-AMIDATING MONOOXYGENASE"/>
    <property type="match status" value="1"/>
</dbReference>
<dbReference type="Gene3D" id="2.120.10.30">
    <property type="entry name" value="TolB, C-terminal domain"/>
    <property type="match status" value="1"/>
</dbReference>
<dbReference type="AlphaFoldDB" id="A0A382Y3K4"/>
<evidence type="ECO:0000256" key="1">
    <source>
        <dbReference type="ARBA" id="ARBA00022729"/>
    </source>
</evidence>
<evidence type="ECO:0008006" key="5">
    <source>
        <dbReference type="Google" id="ProtNLM"/>
    </source>
</evidence>
<keyword evidence="3" id="KW-0325">Glycoprotein</keyword>
<evidence type="ECO:0000256" key="3">
    <source>
        <dbReference type="ARBA" id="ARBA00023180"/>
    </source>
</evidence>
<feature type="non-terminal residue" evidence="4">
    <location>
        <position position="1"/>
    </location>
</feature>
<gene>
    <name evidence="4" type="ORF">METZ01_LOCUS430786</name>
</gene>
<feature type="non-terminal residue" evidence="4">
    <location>
        <position position="266"/>
    </location>
</feature>
<dbReference type="PROSITE" id="PS51125">
    <property type="entry name" value="NHL"/>
    <property type="match status" value="1"/>
</dbReference>
<proteinExistence type="predicted"/>
<dbReference type="EMBL" id="UINC01172715">
    <property type="protein sequence ID" value="SVD77932.1"/>
    <property type="molecule type" value="Genomic_DNA"/>
</dbReference>
<dbReference type="SUPFAM" id="SSF63829">
    <property type="entry name" value="Calcium-dependent phosphotriesterase"/>
    <property type="match status" value="1"/>
</dbReference>
<dbReference type="InterPro" id="IPR011042">
    <property type="entry name" value="6-blade_b-propeller_TolB-like"/>
</dbReference>
<accession>A0A382Y3K4</accession>
<sequence length="266" mass="29486">GDYQYELVEGWGQWPIDGVASDVATTSNGNVYVAVRTSYSGLYTREGDNPNAGVIVVFDKDGNFLSQWGEEYFATPHGLWISPDDEIFHADSGNHTVTRFNSNGELLMSMGVKDELGPQGEPFRSPTRAVQSASGEIFVSDGYWQNRVHKFTNNGDLICSWGEGEPVFNQEAWELYRKEDNSNATGNPGTGPGEFNLPHDVTVDSNNNVYIMDRENNRCQIFDTDGNFINQWEDVRGPNDAVIDDNEVMHIAEGIGSVLITTLEGE</sequence>
<organism evidence="4">
    <name type="scientific">marine metagenome</name>
    <dbReference type="NCBI Taxonomy" id="408172"/>
    <lineage>
        <taxon>unclassified sequences</taxon>
        <taxon>metagenomes</taxon>
        <taxon>ecological metagenomes</taxon>
    </lineage>
</organism>
<evidence type="ECO:0000256" key="2">
    <source>
        <dbReference type="ARBA" id="ARBA00022737"/>
    </source>
</evidence>
<name>A0A382Y3K4_9ZZZZ</name>
<protein>
    <recommendedName>
        <fullName evidence="5">6-bladed beta-propeller</fullName>
    </recommendedName>
</protein>
<evidence type="ECO:0000313" key="4">
    <source>
        <dbReference type="EMBL" id="SVD77932.1"/>
    </source>
</evidence>
<reference evidence="4" key="1">
    <citation type="submission" date="2018-05" db="EMBL/GenBank/DDBJ databases">
        <authorList>
            <person name="Lanie J.A."/>
            <person name="Ng W.-L."/>
            <person name="Kazmierczak K.M."/>
            <person name="Andrzejewski T.M."/>
            <person name="Davidsen T.M."/>
            <person name="Wayne K.J."/>
            <person name="Tettelin H."/>
            <person name="Glass J.I."/>
            <person name="Rusch D."/>
            <person name="Podicherti R."/>
            <person name="Tsui H.-C.T."/>
            <person name="Winkler M.E."/>
        </authorList>
    </citation>
    <scope>NUCLEOTIDE SEQUENCE</scope>
</reference>
<dbReference type="PANTHER" id="PTHR10680:SF38">
    <property type="entry name" value="BLL1368 PROTEIN"/>
    <property type="match status" value="1"/>
</dbReference>
<dbReference type="Pfam" id="PF01436">
    <property type="entry name" value="NHL"/>
    <property type="match status" value="1"/>
</dbReference>
<dbReference type="InterPro" id="IPR001258">
    <property type="entry name" value="NHL_repeat"/>
</dbReference>
<keyword evidence="1" id="KW-0732">Signal</keyword>